<evidence type="ECO:0000313" key="2">
    <source>
        <dbReference type="EMBL" id="KMT65587.1"/>
    </source>
</evidence>
<keyword evidence="1" id="KW-0472">Membrane</keyword>
<dbReference type="AlphaFoldDB" id="A0A0J8GS92"/>
<name>A0A0J8GS92_9ALTE</name>
<dbReference type="Proteomes" id="UP000037600">
    <property type="component" value="Unassembled WGS sequence"/>
</dbReference>
<comment type="caution">
    <text evidence="2">The sequence shown here is derived from an EMBL/GenBank/DDBJ whole genome shotgun (WGS) entry which is preliminary data.</text>
</comment>
<dbReference type="STRING" id="1513271.XM47_07770"/>
<evidence type="ECO:0000313" key="3">
    <source>
        <dbReference type="Proteomes" id="UP000037600"/>
    </source>
</evidence>
<organism evidence="2 3">
    <name type="scientific">Catenovulum maritimum</name>
    <dbReference type="NCBI Taxonomy" id="1513271"/>
    <lineage>
        <taxon>Bacteria</taxon>
        <taxon>Pseudomonadati</taxon>
        <taxon>Pseudomonadota</taxon>
        <taxon>Gammaproteobacteria</taxon>
        <taxon>Alteromonadales</taxon>
        <taxon>Alteromonadaceae</taxon>
        <taxon>Catenovulum</taxon>
    </lineage>
</organism>
<gene>
    <name evidence="2" type="ORF">XM47_07770</name>
</gene>
<dbReference type="PANTHER" id="PTHR30188">
    <property type="entry name" value="ABC TRANSPORTER PERMEASE PROTEIN-RELATED"/>
    <property type="match status" value="1"/>
</dbReference>
<dbReference type="OrthoDB" id="6381715at2"/>
<dbReference type="PANTHER" id="PTHR30188:SF4">
    <property type="entry name" value="PROTEIN TRIGALACTOSYLDIACYLGLYCEROL 1, CHLOROPLASTIC"/>
    <property type="match status" value="1"/>
</dbReference>
<dbReference type="RefSeq" id="WP_048691376.1">
    <property type="nucleotide sequence ID" value="NZ_KQ130487.1"/>
</dbReference>
<keyword evidence="1" id="KW-1133">Transmembrane helix</keyword>
<evidence type="ECO:0000256" key="1">
    <source>
        <dbReference type="SAM" id="Phobius"/>
    </source>
</evidence>
<sequence>MLGKLGINTKRFFFSFSDMLGLLSLSLKQTLHITDPARRSIFFMMFKRQLFNTGVRAIGINTLIALIIGSLVMARLYAYLPPGKSLAEFYANFFVVVIIRELGPLISGIILIARSATAITAEIGHLKLYNEFEVLEAQKMNPIFIFLLPVFFAFPISLLLMFIFFNAVSILSAYLAIVINEPNLEFSLFLSSILAKVSLLEVIITLAKAIMGGTLIGLLSIYYGATVGNRFTDISRAISSSTTVQIVSFFLLNVILSLLAYQI</sequence>
<protein>
    <recommendedName>
        <fullName evidence="4">ABC transporter permease</fullName>
    </recommendedName>
</protein>
<feature type="transmembrane region" description="Helical" evidence="1">
    <location>
        <begin position="243"/>
        <end position="261"/>
    </location>
</feature>
<dbReference type="InterPro" id="IPR030802">
    <property type="entry name" value="Permease_MalE"/>
</dbReference>
<dbReference type="Pfam" id="PF02405">
    <property type="entry name" value="MlaE"/>
    <property type="match status" value="1"/>
</dbReference>
<reference evidence="2 3" key="1">
    <citation type="submission" date="2015-04" db="EMBL/GenBank/DDBJ databases">
        <title>Draft Genome Sequence of the Novel Agar-Digesting Marine Bacterium Q1.</title>
        <authorList>
            <person name="Li Y."/>
            <person name="Li D."/>
            <person name="Chen G."/>
            <person name="Du Z."/>
        </authorList>
    </citation>
    <scope>NUCLEOTIDE SEQUENCE [LARGE SCALE GENOMIC DNA]</scope>
    <source>
        <strain evidence="2 3">Q1</strain>
    </source>
</reference>
<accession>A0A0J8GS92</accession>
<keyword evidence="3" id="KW-1185">Reference proteome</keyword>
<feature type="transmembrane region" description="Helical" evidence="1">
    <location>
        <begin position="54"/>
        <end position="77"/>
    </location>
</feature>
<evidence type="ECO:0008006" key="4">
    <source>
        <dbReference type="Google" id="ProtNLM"/>
    </source>
</evidence>
<proteinExistence type="predicted"/>
<feature type="transmembrane region" description="Helical" evidence="1">
    <location>
        <begin position="89"/>
        <end position="113"/>
    </location>
</feature>
<feature type="transmembrane region" description="Helical" evidence="1">
    <location>
        <begin position="143"/>
        <end position="165"/>
    </location>
</feature>
<dbReference type="GO" id="GO:0005548">
    <property type="term" value="F:phospholipid transporter activity"/>
    <property type="evidence" value="ECO:0007669"/>
    <property type="project" value="TreeGrafter"/>
</dbReference>
<feature type="transmembrane region" description="Helical" evidence="1">
    <location>
        <begin position="202"/>
        <end position="223"/>
    </location>
</feature>
<keyword evidence="1" id="KW-0812">Transmembrane</keyword>
<dbReference type="EMBL" id="LAZL01000010">
    <property type="protein sequence ID" value="KMT65587.1"/>
    <property type="molecule type" value="Genomic_DNA"/>
</dbReference>
<dbReference type="GO" id="GO:0043190">
    <property type="term" value="C:ATP-binding cassette (ABC) transporter complex"/>
    <property type="evidence" value="ECO:0007669"/>
    <property type="project" value="InterPro"/>
</dbReference>